<evidence type="ECO:0000313" key="3">
    <source>
        <dbReference type="Proteomes" id="UP001218021"/>
    </source>
</evidence>
<comment type="caution">
    <text evidence="2">The sequence shown here is derived from an EMBL/GenBank/DDBJ whole genome shotgun (WGS) entry which is preliminary data.</text>
</comment>
<proteinExistence type="predicted"/>
<feature type="region of interest" description="Disordered" evidence="1">
    <location>
        <begin position="28"/>
        <end position="52"/>
    </location>
</feature>
<sequence>MLLVDVEVDDDTRLVDVLIDVETDSEVETDAELEVDSEVEPTTCDSAASVVC</sequence>
<evidence type="ECO:0000313" key="2">
    <source>
        <dbReference type="EMBL" id="MDC2826901.1"/>
    </source>
</evidence>
<protein>
    <submittedName>
        <fullName evidence="2">Uncharacterized protein</fullName>
    </submittedName>
</protein>
<feature type="compositionally biased region" description="Acidic residues" evidence="1">
    <location>
        <begin position="28"/>
        <end position="39"/>
    </location>
</feature>
<organism evidence="2 3">
    <name type="scientific">Limosilactobacillus mucosae</name>
    <name type="common">Lactobacillus mucosae</name>
    <dbReference type="NCBI Taxonomy" id="97478"/>
    <lineage>
        <taxon>Bacteria</taxon>
        <taxon>Bacillati</taxon>
        <taxon>Bacillota</taxon>
        <taxon>Bacilli</taxon>
        <taxon>Lactobacillales</taxon>
        <taxon>Lactobacillaceae</taxon>
        <taxon>Limosilactobacillus</taxon>
    </lineage>
</organism>
<dbReference type="Proteomes" id="UP001218021">
    <property type="component" value="Unassembled WGS sequence"/>
</dbReference>
<dbReference type="RefSeq" id="WP_272217336.1">
    <property type="nucleotide sequence ID" value="NZ_JAQOND010000005.1"/>
</dbReference>
<name>A0AAJ1M7Q3_LIMMU</name>
<dbReference type="EMBL" id="JAQOND010000005">
    <property type="protein sequence ID" value="MDC2826901.1"/>
    <property type="molecule type" value="Genomic_DNA"/>
</dbReference>
<gene>
    <name evidence="2" type="ORF">PO158_01145</name>
</gene>
<accession>A0AAJ1M7Q3</accession>
<evidence type="ECO:0000256" key="1">
    <source>
        <dbReference type="SAM" id="MobiDB-lite"/>
    </source>
</evidence>
<reference evidence="2" key="1">
    <citation type="submission" date="2023-01" db="EMBL/GenBank/DDBJ databases">
        <title>Genome analysis of 13 Lactobacillus isolated from gut of wild boar.</title>
        <authorList>
            <person name="Papp P."/>
            <person name="Libisch B."/>
            <person name="Nagy T."/>
            <person name="Olasz F."/>
        </authorList>
    </citation>
    <scope>NUCLEOTIDE SEQUENCE</scope>
    <source>
        <strain evidence="2">F108</strain>
    </source>
</reference>
<dbReference type="AlphaFoldDB" id="A0AAJ1M7Q3"/>